<evidence type="ECO:0000256" key="12">
    <source>
        <dbReference type="ARBA" id="ARBA00023027"/>
    </source>
</evidence>
<feature type="transmembrane region" description="Helical" evidence="17">
    <location>
        <begin position="7"/>
        <end position="32"/>
    </location>
</feature>
<sequence length="554" mass="63206">MYFKWGFVLLMVSFFMLLIGGWFLFTMKIYLIDYYLMVFGNFELKFFFLFDWMSVMFTGVVLGISGSVILYSYDYMHNEKLKIYFCWGVLLFVGSMFLMILSPNLLMIMLGWDGLGLVSYCLVIFYQNYSSNSAGMITIMSNRIGDVMILLSVVFVLNFGSLDFFLFSKTFMISGFFLIVAGMTKSAQIPFSAWLPAAMAAPTPVSSLVHSSTLVTAGVYLLIRLDLLFTIEEFKSFLLYFSLLTMLMSGIGAVLEMDLKKIIALSTLSQLGMMMVSLSLGMTELAFFHLLTHAVFKAMLFLCAGFMIHKSLGSQDIRFMGIFFFNNPFLSVAFSLANMSLFGIPFLSGFFSKDLILEYIYMKEGSWFVIYVVVVSTICTCVYSLRVMYYTMWGGEIKSADSVFQSLMWMETSIFFLGLMVILFGASMSWVLFPNFDLCVVKLKVKLINMVIIMMGVWCFYLLYPWKINFMGKGVAVDFLKSMWFLSTCTGSLTVSGLMSGFFFYRGDNGWVEEIGPQGINSFSVIFSSAIHWLQVNQFSNYIFFSLLFLILFF</sequence>
<evidence type="ECO:0000256" key="16">
    <source>
        <dbReference type="ARBA" id="ARBA00049551"/>
    </source>
</evidence>
<keyword evidence="11 17" id="KW-1133">Transmembrane helix</keyword>
<evidence type="ECO:0000259" key="20">
    <source>
        <dbReference type="Pfam" id="PF06455"/>
    </source>
</evidence>
<keyword evidence="14 17" id="KW-0496">Mitochondrion</keyword>
<feature type="transmembrane region" description="Helical" evidence="17">
    <location>
        <begin position="83"/>
        <end position="101"/>
    </location>
</feature>
<gene>
    <name evidence="21" type="primary">ND5</name>
</gene>
<dbReference type="AlphaFoldDB" id="A0A3G2K017"/>
<feature type="transmembrane region" description="Helical" evidence="17">
    <location>
        <begin position="329"/>
        <end position="348"/>
    </location>
</feature>
<evidence type="ECO:0000256" key="17">
    <source>
        <dbReference type="RuleBase" id="RU003404"/>
    </source>
</evidence>
<keyword evidence="12 17" id="KW-0520">NAD</keyword>
<evidence type="ECO:0000259" key="18">
    <source>
        <dbReference type="Pfam" id="PF00361"/>
    </source>
</evidence>
<evidence type="ECO:0000313" key="21">
    <source>
        <dbReference type="EMBL" id="AYN50644.1"/>
    </source>
</evidence>
<keyword evidence="7 17" id="KW-0812">Transmembrane</keyword>
<feature type="transmembrane region" description="Helical" evidence="17">
    <location>
        <begin position="525"/>
        <end position="553"/>
    </location>
</feature>
<feature type="transmembrane region" description="Helical" evidence="17">
    <location>
        <begin position="286"/>
        <end position="308"/>
    </location>
</feature>
<dbReference type="GO" id="GO:0015990">
    <property type="term" value="P:electron transport coupled proton transport"/>
    <property type="evidence" value="ECO:0007669"/>
    <property type="project" value="TreeGrafter"/>
</dbReference>
<evidence type="ECO:0000256" key="2">
    <source>
        <dbReference type="ARBA" id="ARBA00004448"/>
    </source>
</evidence>
<evidence type="ECO:0000259" key="19">
    <source>
        <dbReference type="Pfam" id="PF00662"/>
    </source>
</evidence>
<proteinExistence type="inferred from homology"/>
<geneLocation type="mitochondrion" evidence="21"/>
<feature type="domain" description="NADH:quinone oxidoreductase/Mrp antiporter transmembrane" evidence="18">
    <location>
        <begin position="102"/>
        <end position="377"/>
    </location>
</feature>
<dbReference type="EC" id="7.1.1.2" evidence="3 17"/>
<evidence type="ECO:0000256" key="8">
    <source>
        <dbReference type="ARBA" id="ARBA00022792"/>
    </source>
</evidence>
<dbReference type="Pfam" id="PF00361">
    <property type="entry name" value="Proton_antipo_M"/>
    <property type="match status" value="1"/>
</dbReference>
<feature type="transmembrane region" description="Helical" evidence="17">
    <location>
        <begin position="368"/>
        <end position="393"/>
    </location>
</feature>
<evidence type="ECO:0000256" key="4">
    <source>
        <dbReference type="ARBA" id="ARBA00021096"/>
    </source>
</evidence>
<evidence type="ECO:0000256" key="9">
    <source>
        <dbReference type="ARBA" id="ARBA00022967"/>
    </source>
</evidence>
<comment type="function">
    <text evidence="17">Core subunit of the mitochondrial membrane respiratory chain NADH dehydrogenase (Complex I) which catalyzes electron transfer from NADH through the respiratory chain, using ubiquinone as an electron acceptor. Essential for the catalytic activity and assembly of complex I.</text>
</comment>
<evidence type="ECO:0000256" key="15">
    <source>
        <dbReference type="ARBA" id="ARBA00023136"/>
    </source>
</evidence>
<dbReference type="GO" id="GO:0005743">
    <property type="term" value="C:mitochondrial inner membrane"/>
    <property type="evidence" value="ECO:0007669"/>
    <property type="project" value="UniProtKB-SubCell"/>
</dbReference>
<dbReference type="GeneID" id="38339322"/>
<dbReference type="PRINTS" id="PR01434">
    <property type="entry name" value="NADHDHGNASE5"/>
</dbReference>
<organism evidence="21">
    <name type="scientific">Ornithodoros hermsi</name>
    <dbReference type="NCBI Taxonomy" id="303297"/>
    <lineage>
        <taxon>Eukaryota</taxon>
        <taxon>Metazoa</taxon>
        <taxon>Ecdysozoa</taxon>
        <taxon>Arthropoda</taxon>
        <taxon>Chelicerata</taxon>
        <taxon>Arachnida</taxon>
        <taxon>Acari</taxon>
        <taxon>Parasitiformes</taxon>
        <taxon>Ixodida</taxon>
        <taxon>Ixodoidea</taxon>
        <taxon>Argasidae</taxon>
        <taxon>Ornithodorinae</taxon>
        <taxon>Ornithodoros</taxon>
    </lineage>
</organism>
<evidence type="ECO:0000256" key="7">
    <source>
        <dbReference type="ARBA" id="ARBA00022692"/>
    </source>
</evidence>
<protein>
    <recommendedName>
        <fullName evidence="4 17">NADH-ubiquinone oxidoreductase chain 5</fullName>
        <ecNumber evidence="3 17">7.1.1.2</ecNumber>
    </recommendedName>
</protein>
<feature type="domain" description="NADH dehydrogenase subunit 5 C-terminal" evidence="20">
    <location>
        <begin position="383"/>
        <end position="553"/>
    </location>
</feature>
<feature type="transmembrane region" description="Helical" evidence="17">
    <location>
        <begin position="445"/>
        <end position="464"/>
    </location>
</feature>
<evidence type="ECO:0000256" key="5">
    <source>
        <dbReference type="ARBA" id="ARBA00022448"/>
    </source>
</evidence>
<evidence type="ECO:0000256" key="6">
    <source>
        <dbReference type="ARBA" id="ARBA00022660"/>
    </source>
</evidence>
<evidence type="ECO:0000256" key="14">
    <source>
        <dbReference type="ARBA" id="ARBA00023128"/>
    </source>
</evidence>
<keyword evidence="13 17" id="KW-0830">Ubiquinone</keyword>
<keyword evidence="10" id="KW-0249">Electron transport</keyword>
<keyword evidence="5 17" id="KW-0813">Transport</keyword>
<keyword evidence="9" id="KW-1278">Translocase</keyword>
<reference evidence="21" key="1">
    <citation type="journal article" date="2019" name="Ticks Tick Borne Dis.">
        <title>Argasid and ixodid systematics: Implications for soft tick evolution and systematics, with a new argasid species list.</title>
        <authorList>
            <person name="Mans B.J."/>
            <person name="Featherston J."/>
            <person name="Kvas M."/>
            <person name="Pillay K.A."/>
            <person name="de Klerk D.G."/>
            <person name="Pienaar R."/>
            <person name="de Castro M.H."/>
            <person name="Schwan T.G."/>
            <person name="Lopez J.E."/>
            <person name="Teel P."/>
            <person name="Perez de Leon A.A."/>
            <person name="Sonenshine D.E."/>
            <person name="Egekwu N.I."/>
            <person name="Bakkes D.K."/>
            <person name="Heyne H."/>
            <person name="Kanduma E.G."/>
            <person name="Nyangiwe N."/>
            <person name="Bouattour A."/>
            <person name="Latif A.A."/>
        </authorList>
    </citation>
    <scope>NUCLEOTIDE SEQUENCE</scope>
</reference>
<dbReference type="GO" id="GO:0042773">
    <property type="term" value="P:ATP synthesis coupled electron transport"/>
    <property type="evidence" value="ECO:0007669"/>
    <property type="project" value="InterPro"/>
</dbReference>
<feature type="domain" description="NADH-Ubiquinone oxidoreductase (complex I) chain 5 N-terminal" evidence="19">
    <location>
        <begin position="38"/>
        <end position="80"/>
    </location>
</feature>
<evidence type="ECO:0000256" key="3">
    <source>
        <dbReference type="ARBA" id="ARBA00012944"/>
    </source>
</evidence>
<feature type="transmembrane region" description="Helical" evidence="17">
    <location>
        <begin position="484"/>
        <end position="505"/>
    </location>
</feature>
<feature type="transmembrane region" description="Helical" evidence="17">
    <location>
        <begin position="237"/>
        <end position="255"/>
    </location>
</feature>
<comment type="similarity">
    <text evidence="17">Belongs to the complex I subunit 5 family.</text>
</comment>
<dbReference type="Pfam" id="PF00662">
    <property type="entry name" value="Proton_antipo_N"/>
    <property type="match status" value="1"/>
</dbReference>
<feature type="transmembrane region" description="Helical" evidence="17">
    <location>
        <begin position="107"/>
        <end position="126"/>
    </location>
</feature>
<dbReference type="PANTHER" id="PTHR42829:SF2">
    <property type="entry name" value="NADH-UBIQUINONE OXIDOREDUCTASE CHAIN 5"/>
    <property type="match status" value="1"/>
</dbReference>
<feature type="transmembrane region" description="Helical" evidence="17">
    <location>
        <begin position="414"/>
        <end position="433"/>
    </location>
</feature>
<comment type="catalytic activity">
    <reaction evidence="16 17">
        <text>a ubiquinone + NADH + 5 H(+)(in) = a ubiquinol + NAD(+) + 4 H(+)(out)</text>
        <dbReference type="Rhea" id="RHEA:29091"/>
        <dbReference type="Rhea" id="RHEA-COMP:9565"/>
        <dbReference type="Rhea" id="RHEA-COMP:9566"/>
        <dbReference type="ChEBI" id="CHEBI:15378"/>
        <dbReference type="ChEBI" id="CHEBI:16389"/>
        <dbReference type="ChEBI" id="CHEBI:17976"/>
        <dbReference type="ChEBI" id="CHEBI:57540"/>
        <dbReference type="ChEBI" id="CHEBI:57945"/>
        <dbReference type="EC" id="7.1.1.2"/>
    </reaction>
</comment>
<dbReference type="GO" id="GO:0008137">
    <property type="term" value="F:NADH dehydrogenase (ubiquinone) activity"/>
    <property type="evidence" value="ECO:0007669"/>
    <property type="project" value="UniProtKB-EC"/>
</dbReference>
<keyword evidence="15 17" id="KW-0472">Membrane</keyword>
<dbReference type="Pfam" id="PF06455">
    <property type="entry name" value="NADH5_C"/>
    <property type="match status" value="1"/>
</dbReference>
<dbReference type="InterPro" id="IPR001750">
    <property type="entry name" value="ND/Mrp_TM"/>
</dbReference>
<dbReference type="InterPro" id="IPR003945">
    <property type="entry name" value="NU5C-like"/>
</dbReference>
<dbReference type="EMBL" id="MF818032">
    <property type="protein sequence ID" value="AYN50644.1"/>
    <property type="molecule type" value="Genomic_DNA"/>
</dbReference>
<dbReference type="GO" id="GO:0003954">
    <property type="term" value="F:NADH dehydrogenase activity"/>
    <property type="evidence" value="ECO:0007669"/>
    <property type="project" value="TreeGrafter"/>
</dbReference>
<keyword evidence="8" id="KW-0999">Mitochondrion inner membrane</keyword>
<name>A0A3G2K017_9ACAR</name>
<keyword evidence="6" id="KW-0679">Respiratory chain</keyword>
<evidence type="ECO:0000256" key="1">
    <source>
        <dbReference type="ARBA" id="ARBA00003257"/>
    </source>
</evidence>
<evidence type="ECO:0000256" key="13">
    <source>
        <dbReference type="ARBA" id="ARBA00023075"/>
    </source>
</evidence>
<dbReference type="InterPro" id="IPR001516">
    <property type="entry name" value="Proton_antipo_N"/>
</dbReference>
<dbReference type="RefSeq" id="YP_009536366.1">
    <property type="nucleotide sequence ID" value="NC_039832.1"/>
</dbReference>
<dbReference type="PANTHER" id="PTHR42829">
    <property type="entry name" value="NADH-UBIQUINONE OXIDOREDUCTASE CHAIN 5"/>
    <property type="match status" value="1"/>
</dbReference>
<feature type="transmembrane region" description="Helical" evidence="17">
    <location>
        <begin position="52"/>
        <end position="71"/>
    </location>
</feature>
<feature type="transmembrane region" description="Helical" evidence="17">
    <location>
        <begin position="147"/>
        <end position="167"/>
    </location>
</feature>
<dbReference type="InterPro" id="IPR010934">
    <property type="entry name" value="NADH_DH_su5_C"/>
</dbReference>
<comment type="subcellular location">
    <subcellularLocation>
        <location evidence="2">Mitochondrion inner membrane</location>
        <topology evidence="2">Multi-pass membrane protein</topology>
    </subcellularLocation>
</comment>
<accession>A0A3G2K017</accession>
<dbReference type="CTD" id="4540"/>
<evidence type="ECO:0000256" key="10">
    <source>
        <dbReference type="ARBA" id="ARBA00022982"/>
    </source>
</evidence>
<comment type="function">
    <text evidence="1">Core subunit of the mitochondrial membrane respiratory chain NADH dehydrogenase (Complex I) that is believed to belong to the minimal assembly required for catalysis. Complex I functions in the transfer of electrons from NADH to the respiratory chain. The immediate electron acceptor for the enzyme is believed to be ubiquinone.</text>
</comment>
<feature type="transmembrane region" description="Helical" evidence="17">
    <location>
        <begin position="207"/>
        <end position="225"/>
    </location>
</feature>
<evidence type="ECO:0000256" key="11">
    <source>
        <dbReference type="ARBA" id="ARBA00022989"/>
    </source>
</evidence>